<feature type="domain" description="DUF7330" evidence="3">
    <location>
        <begin position="45"/>
        <end position="240"/>
    </location>
</feature>
<proteinExistence type="predicted"/>
<gene>
    <name evidence="4" type="ORF">C8F04DRAFT_1129516</name>
</gene>
<feature type="compositionally biased region" description="Basic and acidic residues" evidence="1">
    <location>
        <begin position="1"/>
        <end position="10"/>
    </location>
</feature>
<reference evidence="4" key="1">
    <citation type="submission" date="2023-03" db="EMBL/GenBank/DDBJ databases">
        <title>Massive genome expansion in bonnet fungi (Mycena s.s.) driven by repeated elements and novel gene families across ecological guilds.</title>
        <authorList>
            <consortium name="Lawrence Berkeley National Laboratory"/>
            <person name="Harder C.B."/>
            <person name="Miyauchi S."/>
            <person name="Viragh M."/>
            <person name="Kuo A."/>
            <person name="Thoen E."/>
            <person name="Andreopoulos B."/>
            <person name="Lu D."/>
            <person name="Skrede I."/>
            <person name="Drula E."/>
            <person name="Henrissat B."/>
            <person name="Morin E."/>
            <person name="Kohler A."/>
            <person name="Barry K."/>
            <person name="LaButti K."/>
            <person name="Morin E."/>
            <person name="Salamov A."/>
            <person name="Lipzen A."/>
            <person name="Mereny Z."/>
            <person name="Hegedus B."/>
            <person name="Baldrian P."/>
            <person name="Stursova M."/>
            <person name="Weitz H."/>
            <person name="Taylor A."/>
            <person name="Grigoriev I.V."/>
            <person name="Nagy L.G."/>
            <person name="Martin F."/>
            <person name="Kauserud H."/>
        </authorList>
    </citation>
    <scope>NUCLEOTIDE SEQUENCE</scope>
    <source>
        <strain evidence="4">CBHHK200</strain>
    </source>
</reference>
<comment type="caution">
    <text evidence="4">The sequence shown here is derived from an EMBL/GenBank/DDBJ whole genome shotgun (WGS) entry which is preliminary data.</text>
</comment>
<dbReference type="InterPro" id="IPR055754">
    <property type="entry name" value="DUF7330"/>
</dbReference>
<feature type="region of interest" description="Disordered" evidence="1">
    <location>
        <begin position="1"/>
        <end position="25"/>
    </location>
</feature>
<evidence type="ECO:0000256" key="2">
    <source>
        <dbReference type="SAM" id="Phobius"/>
    </source>
</evidence>
<dbReference type="AlphaFoldDB" id="A0AAD6WS80"/>
<dbReference type="Pfam" id="PF24016">
    <property type="entry name" value="DUF7330"/>
    <property type="match status" value="1"/>
</dbReference>
<accession>A0AAD6WS80</accession>
<protein>
    <recommendedName>
        <fullName evidence="3">DUF7330 domain-containing protein</fullName>
    </recommendedName>
</protein>
<feature type="transmembrane region" description="Helical" evidence="2">
    <location>
        <begin position="260"/>
        <end position="278"/>
    </location>
</feature>
<name>A0AAD6WS80_9AGAR</name>
<keyword evidence="2" id="KW-0812">Transmembrane</keyword>
<sequence>MTQTDVKETALDATPIPAQSSVPPPYDPLPVGGNGDAGMFTRPGNNMVVTQTFGALRGMHFTIDPNIHLPKSLLPRPHEISVHPKPRPNLKLGVEFGAIEAVVDVLPLTAAPPENPRRSMFDQSNLDNKVYINASTTTGNITLSVKAPTTPVVVVATSTFGHVRIYLSRTMHGPLTLSSSLRAPRLSPALRRSCTPLRQEGDKTNWFVGDIGAWSAKDEMGDQVKVESQFGSVWVGYVGEEEAVAKRAVPVGLQVSAHSAGASMLLWAAYWVLVRFFAWQMV</sequence>
<evidence type="ECO:0000256" key="1">
    <source>
        <dbReference type="SAM" id="MobiDB-lite"/>
    </source>
</evidence>
<dbReference type="Proteomes" id="UP001218188">
    <property type="component" value="Unassembled WGS sequence"/>
</dbReference>
<evidence type="ECO:0000313" key="5">
    <source>
        <dbReference type="Proteomes" id="UP001218188"/>
    </source>
</evidence>
<organism evidence="4 5">
    <name type="scientific">Mycena alexandri</name>
    <dbReference type="NCBI Taxonomy" id="1745969"/>
    <lineage>
        <taxon>Eukaryota</taxon>
        <taxon>Fungi</taxon>
        <taxon>Dikarya</taxon>
        <taxon>Basidiomycota</taxon>
        <taxon>Agaricomycotina</taxon>
        <taxon>Agaricomycetes</taxon>
        <taxon>Agaricomycetidae</taxon>
        <taxon>Agaricales</taxon>
        <taxon>Marasmiineae</taxon>
        <taxon>Mycenaceae</taxon>
        <taxon>Mycena</taxon>
    </lineage>
</organism>
<keyword evidence="5" id="KW-1185">Reference proteome</keyword>
<dbReference type="EMBL" id="JARJCM010000158">
    <property type="protein sequence ID" value="KAJ7025178.1"/>
    <property type="molecule type" value="Genomic_DNA"/>
</dbReference>
<evidence type="ECO:0000259" key="3">
    <source>
        <dbReference type="Pfam" id="PF24016"/>
    </source>
</evidence>
<keyword evidence="2" id="KW-0472">Membrane</keyword>
<evidence type="ECO:0000313" key="4">
    <source>
        <dbReference type="EMBL" id="KAJ7025178.1"/>
    </source>
</evidence>
<keyword evidence="2" id="KW-1133">Transmembrane helix</keyword>